<name>A0A3S5B4Z7_9PLAT</name>
<dbReference type="EMBL" id="CAAALY010265381">
    <property type="protein sequence ID" value="VEL40551.1"/>
    <property type="molecule type" value="Genomic_DNA"/>
</dbReference>
<dbReference type="AlphaFoldDB" id="A0A3S5B4Z7"/>
<accession>A0A3S5B4Z7</accession>
<reference evidence="1" key="1">
    <citation type="submission" date="2018-11" db="EMBL/GenBank/DDBJ databases">
        <authorList>
            <consortium name="Pathogen Informatics"/>
        </authorList>
    </citation>
    <scope>NUCLEOTIDE SEQUENCE</scope>
</reference>
<sequence>MAQHLPTLQSSPSPPALLATSETARLSFRRTASEYPWPGTSVGVAMSRLSSGPSELRVKSLLLPLCKLMLSMTPCKVGDADCRTGEPSGKTHSQGFDVTRRRRYDMTRLASK</sequence>
<evidence type="ECO:0000313" key="1">
    <source>
        <dbReference type="EMBL" id="VEL40551.1"/>
    </source>
</evidence>
<protein>
    <submittedName>
        <fullName evidence="1">Uncharacterized protein</fullName>
    </submittedName>
</protein>
<comment type="caution">
    <text evidence="1">The sequence shown here is derived from an EMBL/GenBank/DDBJ whole genome shotgun (WGS) entry which is preliminary data.</text>
</comment>
<organism evidence="1 2">
    <name type="scientific">Protopolystoma xenopodis</name>
    <dbReference type="NCBI Taxonomy" id="117903"/>
    <lineage>
        <taxon>Eukaryota</taxon>
        <taxon>Metazoa</taxon>
        <taxon>Spiralia</taxon>
        <taxon>Lophotrochozoa</taxon>
        <taxon>Platyhelminthes</taxon>
        <taxon>Monogenea</taxon>
        <taxon>Polyopisthocotylea</taxon>
        <taxon>Polystomatidea</taxon>
        <taxon>Polystomatidae</taxon>
        <taxon>Protopolystoma</taxon>
    </lineage>
</organism>
<evidence type="ECO:0000313" key="2">
    <source>
        <dbReference type="Proteomes" id="UP000784294"/>
    </source>
</evidence>
<gene>
    <name evidence="1" type="ORF">PXEA_LOCUS33991</name>
</gene>
<dbReference type="Proteomes" id="UP000784294">
    <property type="component" value="Unassembled WGS sequence"/>
</dbReference>
<proteinExistence type="predicted"/>
<keyword evidence="2" id="KW-1185">Reference proteome</keyword>